<gene>
    <name evidence="5" type="primary">flgN</name>
    <name evidence="5" type="ORF">OTERR_08870</name>
</gene>
<feature type="region of interest" description="Disordered" evidence="4">
    <location>
        <begin position="145"/>
        <end position="166"/>
    </location>
</feature>
<name>A0A5C1E665_9RHOO</name>
<sequence>MGLLPPSSAADTFASTLSQEVAAVTQFAALLESEQADLSAGRVDALEDIVAAKALLVQQLNQFAEQRNRLIQSQGYTADREGIDAWLAAHGTPAIRHTWAQLQHQAQRAKQLNEQNGQLIALRMQNTSGALQVLLQRNQAPAADVYGPDGQRLGGGGTGSRLIDSV</sequence>
<reference evidence="5 6" key="1">
    <citation type="submission" date="2017-07" db="EMBL/GenBank/DDBJ databases">
        <title>Complete genome sequence of Oryzomicrobium terrae TPP412.</title>
        <authorList>
            <person name="Chiu L.-W."/>
            <person name="Lo K.-J."/>
            <person name="Tsai Y.-M."/>
            <person name="Lin S.-S."/>
            <person name="Kuo C.-H."/>
            <person name="Liu C.-T."/>
        </authorList>
    </citation>
    <scope>NUCLEOTIDE SEQUENCE [LARGE SCALE GENOMIC DNA]</scope>
    <source>
        <strain evidence="5 6">TPP412</strain>
    </source>
</reference>
<dbReference type="Pfam" id="PF05130">
    <property type="entry name" value="FlgN"/>
    <property type="match status" value="1"/>
</dbReference>
<dbReference type="InterPro" id="IPR007809">
    <property type="entry name" value="FlgN-like"/>
</dbReference>
<dbReference type="KEGG" id="otr:OTERR_08870"/>
<dbReference type="EMBL" id="CP022579">
    <property type="protein sequence ID" value="QEL64363.1"/>
    <property type="molecule type" value="Genomic_DNA"/>
</dbReference>
<keyword evidence="5" id="KW-0969">Cilium</keyword>
<evidence type="ECO:0000256" key="3">
    <source>
        <dbReference type="ARBA" id="ARBA00022795"/>
    </source>
</evidence>
<comment type="similarity">
    <text evidence="2">Belongs to the FlgN family.</text>
</comment>
<comment type="function">
    <text evidence="1">Required for the efficient initiation of filament assembly.</text>
</comment>
<dbReference type="GO" id="GO:0044780">
    <property type="term" value="P:bacterial-type flagellum assembly"/>
    <property type="evidence" value="ECO:0007669"/>
    <property type="project" value="InterPro"/>
</dbReference>
<keyword evidence="3" id="KW-1005">Bacterial flagellum biogenesis</keyword>
<proteinExistence type="inferred from homology"/>
<evidence type="ECO:0000313" key="5">
    <source>
        <dbReference type="EMBL" id="QEL64363.1"/>
    </source>
</evidence>
<protein>
    <submittedName>
        <fullName evidence="5">Flagella synthesis protein FlgN</fullName>
    </submittedName>
</protein>
<dbReference type="InterPro" id="IPR036679">
    <property type="entry name" value="FlgN-like_sf"/>
</dbReference>
<accession>A0A5C1E665</accession>
<keyword evidence="5" id="KW-0282">Flagellum</keyword>
<dbReference type="Proteomes" id="UP000323671">
    <property type="component" value="Chromosome"/>
</dbReference>
<evidence type="ECO:0000256" key="4">
    <source>
        <dbReference type="SAM" id="MobiDB-lite"/>
    </source>
</evidence>
<dbReference type="SUPFAM" id="SSF140566">
    <property type="entry name" value="FlgN-like"/>
    <property type="match status" value="1"/>
</dbReference>
<dbReference type="Gene3D" id="1.20.58.300">
    <property type="entry name" value="FlgN-like"/>
    <property type="match status" value="1"/>
</dbReference>
<keyword evidence="6" id="KW-1185">Reference proteome</keyword>
<dbReference type="RefSeq" id="WP_149424985.1">
    <property type="nucleotide sequence ID" value="NZ_CP022579.1"/>
</dbReference>
<evidence type="ECO:0000256" key="1">
    <source>
        <dbReference type="ARBA" id="ARBA00002397"/>
    </source>
</evidence>
<evidence type="ECO:0000313" key="6">
    <source>
        <dbReference type="Proteomes" id="UP000323671"/>
    </source>
</evidence>
<keyword evidence="5" id="KW-0966">Cell projection</keyword>
<organism evidence="5 6">
    <name type="scientific">Oryzomicrobium terrae</name>
    <dbReference type="NCBI Taxonomy" id="1735038"/>
    <lineage>
        <taxon>Bacteria</taxon>
        <taxon>Pseudomonadati</taxon>
        <taxon>Pseudomonadota</taxon>
        <taxon>Betaproteobacteria</taxon>
        <taxon>Rhodocyclales</taxon>
        <taxon>Rhodocyclaceae</taxon>
        <taxon>Oryzomicrobium</taxon>
    </lineage>
</organism>
<evidence type="ECO:0000256" key="2">
    <source>
        <dbReference type="ARBA" id="ARBA00007703"/>
    </source>
</evidence>
<dbReference type="AlphaFoldDB" id="A0A5C1E665"/>